<evidence type="ECO:0000313" key="9">
    <source>
        <dbReference type="Proteomes" id="UP000246077"/>
    </source>
</evidence>
<dbReference type="InterPro" id="IPR005793">
    <property type="entry name" value="Formyl_trans_C"/>
</dbReference>
<evidence type="ECO:0000256" key="2">
    <source>
        <dbReference type="ARBA" id="ARBA00012261"/>
    </source>
</evidence>
<comment type="similarity">
    <text evidence="1 5">Belongs to the Fmt family.</text>
</comment>
<proteinExistence type="inferred from homology"/>
<dbReference type="SUPFAM" id="SSF50486">
    <property type="entry name" value="FMT C-terminal domain-like"/>
    <property type="match status" value="1"/>
</dbReference>
<dbReference type="RefSeq" id="WP_109922400.1">
    <property type="nucleotide sequence ID" value="NZ_QGLF01000005.1"/>
</dbReference>
<dbReference type="InterPro" id="IPR041711">
    <property type="entry name" value="Met-tRNA-FMT_N"/>
</dbReference>
<dbReference type="Gene3D" id="3.40.50.12230">
    <property type="match status" value="1"/>
</dbReference>
<dbReference type="Pfam" id="PF02911">
    <property type="entry name" value="Formyl_trans_C"/>
    <property type="match status" value="1"/>
</dbReference>
<dbReference type="PANTHER" id="PTHR11138:SF5">
    <property type="entry name" value="METHIONYL-TRNA FORMYLTRANSFERASE, MITOCHONDRIAL"/>
    <property type="match status" value="1"/>
</dbReference>
<accession>A0A317DW02</accession>
<dbReference type="NCBIfam" id="TIGR00460">
    <property type="entry name" value="fmt"/>
    <property type="match status" value="1"/>
</dbReference>
<protein>
    <recommendedName>
        <fullName evidence="2 5">Methionyl-tRNA formyltransferase</fullName>
        <ecNumber evidence="2 5">2.1.2.9</ecNumber>
    </recommendedName>
</protein>
<evidence type="ECO:0000256" key="5">
    <source>
        <dbReference type="HAMAP-Rule" id="MF_00182"/>
    </source>
</evidence>
<evidence type="ECO:0000256" key="4">
    <source>
        <dbReference type="ARBA" id="ARBA00022917"/>
    </source>
</evidence>
<feature type="binding site" evidence="5">
    <location>
        <begin position="104"/>
        <end position="107"/>
    </location>
    <ligand>
        <name>(6S)-5,6,7,8-tetrahydrofolate</name>
        <dbReference type="ChEBI" id="CHEBI:57453"/>
    </ligand>
</feature>
<dbReference type="InterPro" id="IPR011034">
    <property type="entry name" value="Formyl_transferase-like_C_sf"/>
</dbReference>
<dbReference type="HAMAP" id="MF_00182">
    <property type="entry name" value="Formyl_trans"/>
    <property type="match status" value="1"/>
</dbReference>
<evidence type="ECO:0000256" key="1">
    <source>
        <dbReference type="ARBA" id="ARBA00010699"/>
    </source>
</evidence>
<dbReference type="AlphaFoldDB" id="A0A317DW02"/>
<dbReference type="SUPFAM" id="SSF53328">
    <property type="entry name" value="Formyltransferase"/>
    <property type="match status" value="1"/>
</dbReference>
<dbReference type="GO" id="GO:0004479">
    <property type="term" value="F:methionyl-tRNA formyltransferase activity"/>
    <property type="evidence" value="ECO:0007669"/>
    <property type="project" value="UniProtKB-UniRule"/>
</dbReference>
<evidence type="ECO:0000259" key="7">
    <source>
        <dbReference type="Pfam" id="PF02911"/>
    </source>
</evidence>
<sequence>MGTPGFAVPTLKAVLAAGHEIAAVYSQPPRPANRGHRLTPSPVHQAAEAAGIPVFTPKSLRDPAEQQAFAALGLDAAVVVAYGLILPAAVLWAPRLGCFNLHASLLPRWRGAAPIQRALWAGDEETGIAVMAMSEGLDEGPIVLEERVEIGPDETAGTLHDRLAALGGPLMVDGLALVASGRVTPRPQAAEGVTYARKIAKDDARIDFAQGAEAVDCQIRALSPAPGAFADIEGERCKILRAEPLPEVAHGQAPGTVLDERLTIACGQGAIRPLLVQRPGRGAVAVADLLRGFAVPAGTVLG</sequence>
<dbReference type="InterPro" id="IPR002376">
    <property type="entry name" value="Formyl_transf_N"/>
</dbReference>
<feature type="domain" description="Formyl transferase N-terminal" evidence="6">
    <location>
        <begin position="6"/>
        <end position="172"/>
    </location>
</feature>
<comment type="catalytic activity">
    <reaction evidence="5">
        <text>L-methionyl-tRNA(fMet) + (6R)-10-formyltetrahydrofolate = N-formyl-L-methionyl-tRNA(fMet) + (6S)-5,6,7,8-tetrahydrofolate + H(+)</text>
        <dbReference type="Rhea" id="RHEA:24380"/>
        <dbReference type="Rhea" id="RHEA-COMP:9952"/>
        <dbReference type="Rhea" id="RHEA-COMP:9953"/>
        <dbReference type="ChEBI" id="CHEBI:15378"/>
        <dbReference type="ChEBI" id="CHEBI:57453"/>
        <dbReference type="ChEBI" id="CHEBI:78530"/>
        <dbReference type="ChEBI" id="CHEBI:78844"/>
        <dbReference type="ChEBI" id="CHEBI:195366"/>
        <dbReference type="EC" id="2.1.2.9"/>
    </reaction>
</comment>
<dbReference type="GO" id="GO:0005829">
    <property type="term" value="C:cytosol"/>
    <property type="evidence" value="ECO:0007669"/>
    <property type="project" value="TreeGrafter"/>
</dbReference>
<dbReference type="Pfam" id="PF00551">
    <property type="entry name" value="Formyl_trans_N"/>
    <property type="match status" value="1"/>
</dbReference>
<evidence type="ECO:0000313" key="8">
    <source>
        <dbReference type="EMBL" id="PWR18711.1"/>
    </source>
</evidence>
<evidence type="ECO:0000259" key="6">
    <source>
        <dbReference type="Pfam" id="PF00551"/>
    </source>
</evidence>
<name>A0A317DW02_9PROT</name>
<comment type="function">
    <text evidence="5">Attaches a formyl group to the free amino group of methionyl-tRNA(fMet). The formyl group appears to play a dual role in the initiator identity of N-formylmethionyl-tRNA by promoting its recognition by IF2 and preventing the misappropriation of this tRNA by the elongation apparatus.</text>
</comment>
<reference evidence="9" key="1">
    <citation type="submission" date="2018-05" db="EMBL/GenBank/DDBJ databases">
        <title>Zavarzinia sp. HR-AS.</title>
        <authorList>
            <person name="Lee Y."/>
            <person name="Jeon C.O."/>
        </authorList>
    </citation>
    <scope>NUCLEOTIDE SEQUENCE [LARGE SCALE GENOMIC DNA]</scope>
    <source>
        <strain evidence="9">DSM 1231</strain>
    </source>
</reference>
<dbReference type="InterPro" id="IPR005794">
    <property type="entry name" value="Fmt"/>
</dbReference>
<dbReference type="EC" id="2.1.2.9" evidence="2 5"/>
<dbReference type="InterPro" id="IPR036477">
    <property type="entry name" value="Formyl_transf_N_sf"/>
</dbReference>
<dbReference type="Proteomes" id="UP000246077">
    <property type="component" value="Unassembled WGS sequence"/>
</dbReference>
<feature type="domain" description="Formyl transferase C-terminal" evidence="7">
    <location>
        <begin position="198"/>
        <end position="293"/>
    </location>
</feature>
<dbReference type="OrthoDB" id="9802815at2"/>
<comment type="caution">
    <text evidence="8">The sequence shown here is derived from an EMBL/GenBank/DDBJ whole genome shotgun (WGS) entry which is preliminary data.</text>
</comment>
<evidence type="ECO:0000256" key="3">
    <source>
        <dbReference type="ARBA" id="ARBA00022679"/>
    </source>
</evidence>
<dbReference type="InterPro" id="IPR044135">
    <property type="entry name" value="Met-tRNA-FMT_C"/>
</dbReference>
<gene>
    <name evidence="5" type="primary">fmt</name>
    <name evidence="8" type="ORF">DKG75_17115</name>
</gene>
<keyword evidence="3 5" id="KW-0808">Transferase</keyword>
<dbReference type="PANTHER" id="PTHR11138">
    <property type="entry name" value="METHIONYL-TRNA FORMYLTRANSFERASE"/>
    <property type="match status" value="1"/>
</dbReference>
<organism evidence="8 9">
    <name type="scientific">Zavarzinia compransoris</name>
    <dbReference type="NCBI Taxonomy" id="1264899"/>
    <lineage>
        <taxon>Bacteria</taxon>
        <taxon>Pseudomonadati</taxon>
        <taxon>Pseudomonadota</taxon>
        <taxon>Alphaproteobacteria</taxon>
        <taxon>Rhodospirillales</taxon>
        <taxon>Zavarziniaceae</taxon>
        <taxon>Zavarzinia</taxon>
    </lineage>
</organism>
<dbReference type="CDD" id="cd08646">
    <property type="entry name" value="FMT_core_Met-tRNA-FMT_N"/>
    <property type="match status" value="1"/>
</dbReference>
<dbReference type="CDD" id="cd08704">
    <property type="entry name" value="Met_tRNA_FMT_C"/>
    <property type="match status" value="1"/>
</dbReference>
<keyword evidence="4 5" id="KW-0648">Protein biosynthesis</keyword>
<keyword evidence="9" id="KW-1185">Reference proteome</keyword>
<dbReference type="EMBL" id="QGLF01000005">
    <property type="protein sequence ID" value="PWR18711.1"/>
    <property type="molecule type" value="Genomic_DNA"/>
</dbReference>